<evidence type="ECO:0000313" key="2">
    <source>
        <dbReference type="EMBL" id="KAJ8358533.1"/>
    </source>
</evidence>
<gene>
    <name evidence="2" type="ORF">SKAU_G00150580</name>
</gene>
<reference evidence="2" key="1">
    <citation type="journal article" date="2023" name="Science">
        <title>Genome structures resolve the early diversification of teleost fishes.</title>
        <authorList>
            <person name="Parey E."/>
            <person name="Louis A."/>
            <person name="Montfort J."/>
            <person name="Bouchez O."/>
            <person name="Roques C."/>
            <person name="Iampietro C."/>
            <person name="Lluch J."/>
            <person name="Castinel A."/>
            <person name="Donnadieu C."/>
            <person name="Desvignes T."/>
            <person name="Floi Bucao C."/>
            <person name="Jouanno E."/>
            <person name="Wen M."/>
            <person name="Mejri S."/>
            <person name="Dirks R."/>
            <person name="Jansen H."/>
            <person name="Henkel C."/>
            <person name="Chen W.J."/>
            <person name="Zahm M."/>
            <person name="Cabau C."/>
            <person name="Klopp C."/>
            <person name="Thompson A.W."/>
            <person name="Robinson-Rechavi M."/>
            <person name="Braasch I."/>
            <person name="Lecointre G."/>
            <person name="Bobe J."/>
            <person name="Postlethwait J.H."/>
            <person name="Berthelot C."/>
            <person name="Roest Crollius H."/>
            <person name="Guiguen Y."/>
        </authorList>
    </citation>
    <scope>NUCLEOTIDE SEQUENCE</scope>
    <source>
        <strain evidence="2">WJC10195</strain>
    </source>
</reference>
<keyword evidence="3" id="KW-1185">Reference proteome</keyword>
<comment type="caution">
    <text evidence="2">The sequence shown here is derived from an EMBL/GenBank/DDBJ whole genome shotgun (WGS) entry which is preliminary data.</text>
</comment>
<feature type="region of interest" description="Disordered" evidence="1">
    <location>
        <begin position="1"/>
        <end position="34"/>
    </location>
</feature>
<protein>
    <submittedName>
        <fullName evidence="2">Uncharacterized protein</fullName>
    </submittedName>
</protein>
<accession>A0A9Q1IYD4</accession>
<feature type="region of interest" description="Disordered" evidence="1">
    <location>
        <begin position="105"/>
        <end position="131"/>
    </location>
</feature>
<dbReference type="Proteomes" id="UP001152622">
    <property type="component" value="Chromosome 5"/>
</dbReference>
<proteinExistence type="predicted"/>
<name>A0A9Q1IYD4_SYNKA</name>
<organism evidence="2 3">
    <name type="scientific">Synaphobranchus kaupii</name>
    <name type="common">Kaup's arrowtooth eel</name>
    <dbReference type="NCBI Taxonomy" id="118154"/>
    <lineage>
        <taxon>Eukaryota</taxon>
        <taxon>Metazoa</taxon>
        <taxon>Chordata</taxon>
        <taxon>Craniata</taxon>
        <taxon>Vertebrata</taxon>
        <taxon>Euteleostomi</taxon>
        <taxon>Actinopterygii</taxon>
        <taxon>Neopterygii</taxon>
        <taxon>Teleostei</taxon>
        <taxon>Anguilliformes</taxon>
        <taxon>Synaphobranchidae</taxon>
        <taxon>Synaphobranchus</taxon>
    </lineage>
</organism>
<evidence type="ECO:0000313" key="3">
    <source>
        <dbReference type="Proteomes" id="UP001152622"/>
    </source>
</evidence>
<dbReference type="AlphaFoldDB" id="A0A9Q1IYD4"/>
<dbReference type="EMBL" id="JAINUF010000005">
    <property type="protein sequence ID" value="KAJ8358533.1"/>
    <property type="molecule type" value="Genomic_DNA"/>
</dbReference>
<sequence length="155" mass="16514">MEGYRSRPCVPEDLPRKRACPLSEGGGAGIEPVRGAGVRGVALGGKNRRRSPAETSIEVWRKTEEIHGAPPPPCPSSGRCILPSALTNQPVDTQRESFSSLTIHTPFSQIHPPPPFLSNPPRVSPSTASAAGLSLTLSSRITSTPHRETSLNYVS</sequence>
<evidence type="ECO:0000256" key="1">
    <source>
        <dbReference type="SAM" id="MobiDB-lite"/>
    </source>
</evidence>